<protein>
    <submittedName>
        <fullName evidence="1">Uncharacterized protein</fullName>
    </submittedName>
</protein>
<dbReference type="Proteomes" id="UP000287896">
    <property type="component" value="Segment"/>
</dbReference>
<accession>A0A3Q9R7M3</accession>
<proteinExistence type="predicted"/>
<sequence length="49" mass="5973">MLMKNLKEMTIEELQREIFHLKHFMPTESLVPIFKELTKKMKARREGLK</sequence>
<name>A0A3Q9R7M3_9CAUD</name>
<keyword evidence="2" id="KW-1185">Reference proteome</keyword>
<gene>
    <name evidence="1" type="ORF">pW2_176</name>
</gene>
<evidence type="ECO:0000313" key="1">
    <source>
        <dbReference type="EMBL" id="AZU98991.1"/>
    </source>
</evidence>
<organism evidence="1 2">
    <name type="scientific">Bacillus phage pW2</name>
    <dbReference type="NCBI Taxonomy" id="2500559"/>
    <lineage>
        <taxon>Viruses</taxon>
        <taxon>Duplodnaviria</taxon>
        <taxon>Heunggongvirae</taxon>
        <taxon>Uroviricota</taxon>
        <taxon>Caudoviricetes</taxon>
        <taxon>Joanripponvirinae</taxon>
        <taxon>Sophritavirus</taxon>
        <taxon>Sophritavirus pW2</taxon>
    </lineage>
</organism>
<dbReference type="EMBL" id="MK288021">
    <property type="protein sequence ID" value="AZU98991.1"/>
    <property type="molecule type" value="Genomic_DNA"/>
</dbReference>
<evidence type="ECO:0000313" key="2">
    <source>
        <dbReference type="Proteomes" id="UP000287896"/>
    </source>
</evidence>
<reference evidence="1 2" key="1">
    <citation type="submission" date="2018-12" db="EMBL/GenBank/DDBJ databases">
        <title>Characterization of a novel siphovirus infacting Bacillus anthracis.</title>
        <authorList>
            <person name="Hu X."/>
            <person name="Wan X."/>
            <person name="Geng P."/>
            <person name="Yuan Z."/>
        </authorList>
    </citation>
    <scope>NUCLEOTIDE SEQUENCE [LARGE SCALE GENOMIC DNA]</scope>
</reference>